<protein>
    <submittedName>
        <fullName evidence="1">Uncharacterized protein</fullName>
    </submittedName>
</protein>
<name>A0AAW2DU02_9ROSI</name>
<keyword evidence="2" id="KW-1185">Reference proteome</keyword>
<sequence length="133" mass="15314">MEEESSKLDMMEEDNTGTHFTEEWEQLFVNEVPKIYSPVCICKPKLNQSVLLPSSSNRAFDVKTSRILERLEVRRQLRTKTVSPVISSSGMMDTCVPLKKPLIPSQCIDTTDQGSTKNQLMKPNFQRLKRKHK</sequence>
<dbReference type="Proteomes" id="UP001459277">
    <property type="component" value="Unassembled WGS sequence"/>
</dbReference>
<organism evidence="1 2">
    <name type="scientific">Lithocarpus litseifolius</name>
    <dbReference type="NCBI Taxonomy" id="425828"/>
    <lineage>
        <taxon>Eukaryota</taxon>
        <taxon>Viridiplantae</taxon>
        <taxon>Streptophyta</taxon>
        <taxon>Embryophyta</taxon>
        <taxon>Tracheophyta</taxon>
        <taxon>Spermatophyta</taxon>
        <taxon>Magnoliopsida</taxon>
        <taxon>eudicotyledons</taxon>
        <taxon>Gunneridae</taxon>
        <taxon>Pentapetalae</taxon>
        <taxon>rosids</taxon>
        <taxon>fabids</taxon>
        <taxon>Fagales</taxon>
        <taxon>Fagaceae</taxon>
        <taxon>Lithocarpus</taxon>
    </lineage>
</organism>
<dbReference type="PANTHER" id="PTHR38390">
    <property type="entry name" value="OS01G0103900 PROTEIN"/>
    <property type="match status" value="1"/>
</dbReference>
<dbReference type="EMBL" id="JAZDWU010000001">
    <property type="protein sequence ID" value="KAL0012939.1"/>
    <property type="molecule type" value="Genomic_DNA"/>
</dbReference>
<reference evidence="1 2" key="1">
    <citation type="submission" date="2024-01" db="EMBL/GenBank/DDBJ databases">
        <title>A telomere-to-telomere, gap-free genome of sweet tea (Lithocarpus litseifolius).</title>
        <authorList>
            <person name="Zhou J."/>
        </authorList>
    </citation>
    <scope>NUCLEOTIDE SEQUENCE [LARGE SCALE GENOMIC DNA]</scope>
    <source>
        <strain evidence="1">Zhou-2022a</strain>
        <tissue evidence="1">Leaf</tissue>
    </source>
</reference>
<evidence type="ECO:0000313" key="2">
    <source>
        <dbReference type="Proteomes" id="UP001459277"/>
    </source>
</evidence>
<gene>
    <name evidence="1" type="ORF">SO802_000008</name>
</gene>
<proteinExistence type="predicted"/>
<dbReference type="PANTHER" id="PTHR38390:SF2">
    <property type="entry name" value="OS01G0103900 PROTEIN"/>
    <property type="match status" value="1"/>
</dbReference>
<comment type="caution">
    <text evidence="1">The sequence shown here is derived from an EMBL/GenBank/DDBJ whole genome shotgun (WGS) entry which is preliminary data.</text>
</comment>
<evidence type="ECO:0000313" key="1">
    <source>
        <dbReference type="EMBL" id="KAL0012939.1"/>
    </source>
</evidence>
<accession>A0AAW2DU02</accession>
<dbReference type="AlphaFoldDB" id="A0AAW2DU02"/>